<evidence type="ECO:0000313" key="1">
    <source>
        <dbReference type="EMBL" id="USR90823.1"/>
    </source>
</evidence>
<name>A0ABY5ANN6_9CYAN</name>
<gene>
    <name evidence="1" type="ORF">NEA10_18685</name>
</gene>
<dbReference type="Proteomes" id="UP001056708">
    <property type="component" value="Chromosome"/>
</dbReference>
<dbReference type="EMBL" id="CP098611">
    <property type="protein sequence ID" value="USR90823.1"/>
    <property type="molecule type" value="Genomic_DNA"/>
</dbReference>
<proteinExistence type="predicted"/>
<keyword evidence="2" id="KW-1185">Reference proteome</keyword>
<protein>
    <submittedName>
        <fullName evidence="1">DUF4278 domain-containing protein</fullName>
    </submittedName>
</protein>
<dbReference type="RefSeq" id="WP_252662847.1">
    <property type="nucleotide sequence ID" value="NZ_CP098611.1"/>
</dbReference>
<reference evidence="1" key="1">
    <citation type="submission" date="2022-06" db="EMBL/GenBank/DDBJ databases">
        <title>Genome sequence of Phormidium yuhuli AB48 isolated from an industrial photobioreactor environment.</title>
        <authorList>
            <person name="Qiu Y."/>
            <person name="Noonan A.J.C."/>
            <person name="Dofher K."/>
            <person name="Koch M."/>
            <person name="Kieft B."/>
            <person name="Lin X."/>
            <person name="Ziels R.M."/>
            <person name="Hallam S.J."/>
        </authorList>
    </citation>
    <scope>NUCLEOTIDE SEQUENCE</scope>
    <source>
        <strain evidence="1">AB48</strain>
    </source>
</reference>
<dbReference type="Pfam" id="PF14105">
    <property type="entry name" value="DUF4278"/>
    <property type="match status" value="1"/>
</dbReference>
<organism evidence="1 2">
    <name type="scientific">Phormidium yuhuli AB48</name>
    <dbReference type="NCBI Taxonomy" id="2940671"/>
    <lineage>
        <taxon>Bacteria</taxon>
        <taxon>Bacillati</taxon>
        <taxon>Cyanobacteriota</taxon>
        <taxon>Cyanophyceae</taxon>
        <taxon>Oscillatoriophycideae</taxon>
        <taxon>Oscillatoriales</taxon>
        <taxon>Oscillatoriaceae</taxon>
        <taxon>Phormidium</taxon>
        <taxon>Phormidium yuhuli</taxon>
    </lineage>
</organism>
<evidence type="ECO:0000313" key="2">
    <source>
        <dbReference type="Proteomes" id="UP001056708"/>
    </source>
</evidence>
<dbReference type="InterPro" id="IPR025458">
    <property type="entry name" value="DUF4278"/>
</dbReference>
<accession>A0ABY5ANN6</accession>
<sequence>MKLSYRGVPYDHTPPSLEMKESEIMATYRGQSYPIRYPRHMTLVQPVADLTYRGVPYRSTVNGGAEPRERTASQPVGASVSMAAAAFSRVDQIHQENLCKRLSARIASARDRGDERLLKLLEQESQQLVCSR</sequence>